<dbReference type="Proteomes" id="UP000190637">
    <property type="component" value="Unassembled WGS sequence"/>
</dbReference>
<dbReference type="OrthoDB" id="3226017at2"/>
<protein>
    <submittedName>
        <fullName evidence="2">Cellobiose-binding protein</fullName>
    </submittedName>
</protein>
<dbReference type="RefSeq" id="WP_078760344.1">
    <property type="nucleotide sequence ID" value="NZ_FUWS01000002.1"/>
</dbReference>
<dbReference type="InterPro" id="IPR006311">
    <property type="entry name" value="TAT_signal"/>
</dbReference>
<proteinExistence type="predicted"/>
<gene>
    <name evidence="2" type="ORF">SAMN02745673_00950</name>
</gene>
<dbReference type="PROSITE" id="PS51318">
    <property type="entry name" value="TAT"/>
    <property type="match status" value="1"/>
</dbReference>
<reference evidence="2 3" key="1">
    <citation type="submission" date="2017-02" db="EMBL/GenBank/DDBJ databases">
        <authorList>
            <person name="Peterson S.W."/>
        </authorList>
    </citation>
    <scope>NUCLEOTIDE SEQUENCE [LARGE SCALE GENOMIC DNA]</scope>
    <source>
        <strain evidence="2 3">DSM 45154</strain>
    </source>
</reference>
<sequence length="431" mass="46667">MQTFRRRPFQAAAAAAGVGALLLTTACGGGDSADANGEITLVVDTYGVFGYDELYKQFEAEHPNVTIEERNITDLAEYTPQLQQNIAAGSGAGDVVALEEGNAVQFLQQSDKFVDLREYGAEELEGNFLAWKWEQGKDTEGKLVGLGTDIGSMGMCFNIDLFEEAGLPTDREEVAELWPTWDDFIETGLEFKEAETGADFVSTITPYFSVLTVQGGEHTFQDTEGNLVVETNPTIRESWDLVTRMAEEGLSASLPMWSDEWNAAIQSNAFATLPCPAWMLGHIESTAGTSGANKWDVAAVPEGRGNWGGSWLAVPTQSEHPEMAAELAKFLTSPEGQLEAWNSANVLPSSPEAIDSPEVQEFEREYFNNAPVGQIYGASAKELEPVYFGPDNQAIGDAFRAAQESVEQGQATPDEAWNTAVEAAKRATGES</sequence>
<keyword evidence="1" id="KW-0732">Signal</keyword>
<dbReference type="Pfam" id="PF13416">
    <property type="entry name" value="SBP_bac_8"/>
    <property type="match status" value="1"/>
</dbReference>
<dbReference type="PROSITE" id="PS51257">
    <property type="entry name" value="PROKAR_LIPOPROTEIN"/>
    <property type="match status" value="1"/>
</dbReference>
<dbReference type="EMBL" id="FUWS01000002">
    <property type="protein sequence ID" value="SJZ61989.1"/>
    <property type="molecule type" value="Genomic_DNA"/>
</dbReference>
<accession>A0A1T4M4Q3</accession>
<keyword evidence="3" id="KW-1185">Reference proteome</keyword>
<feature type="chain" id="PRO_5038596724" evidence="1">
    <location>
        <begin position="30"/>
        <end position="431"/>
    </location>
</feature>
<evidence type="ECO:0000313" key="2">
    <source>
        <dbReference type="EMBL" id="SJZ61989.1"/>
    </source>
</evidence>
<dbReference type="InterPro" id="IPR050490">
    <property type="entry name" value="Bact_solute-bd_prot1"/>
</dbReference>
<dbReference type="STRING" id="1122192.SAMN02745673_00950"/>
<feature type="signal peptide" evidence="1">
    <location>
        <begin position="1"/>
        <end position="29"/>
    </location>
</feature>
<dbReference type="InterPro" id="IPR006059">
    <property type="entry name" value="SBP"/>
</dbReference>
<dbReference type="PANTHER" id="PTHR43649">
    <property type="entry name" value="ARABINOSE-BINDING PROTEIN-RELATED"/>
    <property type="match status" value="1"/>
</dbReference>
<dbReference type="Gene3D" id="3.40.190.10">
    <property type="entry name" value="Periplasmic binding protein-like II"/>
    <property type="match status" value="1"/>
</dbReference>
<evidence type="ECO:0000256" key="1">
    <source>
        <dbReference type="SAM" id="SignalP"/>
    </source>
</evidence>
<name>A0A1T4M4Q3_9ACTN</name>
<dbReference type="SUPFAM" id="SSF53850">
    <property type="entry name" value="Periplasmic binding protein-like II"/>
    <property type="match status" value="1"/>
</dbReference>
<evidence type="ECO:0000313" key="3">
    <source>
        <dbReference type="Proteomes" id="UP000190637"/>
    </source>
</evidence>
<dbReference type="PANTHER" id="PTHR43649:SF32">
    <property type="entry name" value="SUGAR BINDING SECRETED PROTEIN"/>
    <property type="match status" value="1"/>
</dbReference>
<organism evidence="2 3">
    <name type="scientific">Marinactinospora thermotolerans DSM 45154</name>
    <dbReference type="NCBI Taxonomy" id="1122192"/>
    <lineage>
        <taxon>Bacteria</taxon>
        <taxon>Bacillati</taxon>
        <taxon>Actinomycetota</taxon>
        <taxon>Actinomycetes</taxon>
        <taxon>Streptosporangiales</taxon>
        <taxon>Nocardiopsidaceae</taxon>
        <taxon>Marinactinospora</taxon>
    </lineage>
</organism>
<dbReference type="AlphaFoldDB" id="A0A1T4M4Q3"/>